<evidence type="ECO:0000313" key="3">
    <source>
        <dbReference type="EMBL" id="GMN42900.1"/>
    </source>
</evidence>
<keyword evidence="2" id="KW-0732">Signal</keyword>
<feature type="coiled-coil region" evidence="1">
    <location>
        <begin position="22"/>
        <end position="56"/>
    </location>
</feature>
<gene>
    <name evidence="3" type="ORF">TIFTF001_012104</name>
</gene>
<evidence type="ECO:0008006" key="5">
    <source>
        <dbReference type="Google" id="ProtNLM"/>
    </source>
</evidence>
<evidence type="ECO:0000256" key="1">
    <source>
        <dbReference type="SAM" id="Coils"/>
    </source>
</evidence>
<dbReference type="AlphaFoldDB" id="A0AA88A144"/>
<name>A0AA88A144_FICCA</name>
<dbReference type="EMBL" id="BTGU01000015">
    <property type="protein sequence ID" value="GMN42900.1"/>
    <property type="molecule type" value="Genomic_DNA"/>
</dbReference>
<comment type="caution">
    <text evidence="3">The sequence shown here is derived from an EMBL/GenBank/DDBJ whole genome shotgun (WGS) entry which is preliminary data.</text>
</comment>
<protein>
    <recommendedName>
        <fullName evidence="5">Defective in meristem silencing 3</fullName>
    </recommendedName>
</protein>
<evidence type="ECO:0000313" key="4">
    <source>
        <dbReference type="Proteomes" id="UP001187192"/>
    </source>
</evidence>
<dbReference type="PANTHER" id="PTHR33566:SF9">
    <property type="entry name" value="DEFECTIVE IN MERISTEM SILENCING PROTEIN"/>
    <property type="match status" value="1"/>
</dbReference>
<proteinExistence type="predicted"/>
<dbReference type="Proteomes" id="UP001187192">
    <property type="component" value="Unassembled WGS sequence"/>
</dbReference>
<feature type="chain" id="PRO_5041642515" description="Defective in meristem silencing 3" evidence="2">
    <location>
        <begin position="16"/>
        <end position="354"/>
    </location>
</feature>
<keyword evidence="1" id="KW-0175">Coiled coil</keyword>
<sequence length="354" mass="39321">MFLALFFARLSEVSSFVHCVIQQNVQGNSNRLENLIKRHEDNLKFLTTQTNQLDESILDLQGRKSSPNMLLSNSSQPNLCSVSLGKYHSANGAGTASENSTSCTEEDTMEQILKQENSAAGVLCWLNSRQSSIGGSDLGFTKDVLGIVATLAKVEDDNLSRLLSEYLGMQTMLAIVCRTYEGVKALEKQYVGGFVSNDPQRKLALPKPKLPNEECPKGFLDYAVNMISLDSRNLSYVITNGQGLRETLFYSLFSRLQIYRTQTEMLEALACITDGALSLDGGMIRKSAVFSLGSRKDIEVKFPVASGESDVPEDYIKSETRIRMMKWERANILGDMRREQQLLDYAKANFAGQA</sequence>
<keyword evidence="4" id="KW-1185">Reference proteome</keyword>
<organism evidence="3 4">
    <name type="scientific">Ficus carica</name>
    <name type="common">Common fig</name>
    <dbReference type="NCBI Taxonomy" id="3494"/>
    <lineage>
        <taxon>Eukaryota</taxon>
        <taxon>Viridiplantae</taxon>
        <taxon>Streptophyta</taxon>
        <taxon>Embryophyta</taxon>
        <taxon>Tracheophyta</taxon>
        <taxon>Spermatophyta</taxon>
        <taxon>Magnoliopsida</taxon>
        <taxon>eudicotyledons</taxon>
        <taxon>Gunneridae</taxon>
        <taxon>Pentapetalae</taxon>
        <taxon>rosids</taxon>
        <taxon>fabids</taxon>
        <taxon>Rosales</taxon>
        <taxon>Moraceae</taxon>
        <taxon>Ficeae</taxon>
        <taxon>Ficus</taxon>
    </lineage>
</organism>
<accession>A0AA88A144</accession>
<dbReference type="PANTHER" id="PTHR33566">
    <property type="entry name" value="EN/SPM-LIKE TRANSPOSON-RELATED"/>
    <property type="match status" value="1"/>
</dbReference>
<feature type="signal peptide" evidence="2">
    <location>
        <begin position="1"/>
        <end position="15"/>
    </location>
</feature>
<reference evidence="3" key="1">
    <citation type="submission" date="2023-07" db="EMBL/GenBank/DDBJ databases">
        <title>draft genome sequence of fig (Ficus carica).</title>
        <authorList>
            <person name="Takahashi T."/>
            <person name="Nishimura K."/>
        </authorList>
    </citation>
    <scope>NUCLEOTIDE SEQUENCE</scope>
</reference>
<evidence type="ECO:0000256" key="2">
    <source>
        <dbReference type="SAM" id="SignalP"/>
    </source>
</evidence>